<dbReference type="OrthoDB" id="5147872at2"/>
<gene>
    <name evidence="2" type="ORF">FHX40_0838</name>
</gene>
<proteinExistence type="predicted"/>
<dbReference type="AlphaFoldDB" id="A0A543IUC6"/>
<feature type="region of interest" description="Disordered" evidence="1">
    <location>
        <begin position="1"/>
        <end position="82"/>
    </location>
</feature>
<accession>A0A543IUC6</accession>
<evidence type="ECO:0000256" key="1">
    <source>
        <dbReference type="SAM" id="MobiDB-lite"/>
    </source>
</evidence>
<dbReference type="Proteomes" id="UP000319213">
    <property type="component" value="Unassembled WGS sequence"/>
</dbReference>
<evidence type="ECO:0000313" key="3">
    <source>
        <dbReference type="Proteomes" id="UP000319213"/>
    </source>
</evidence>
<dbReference type="RefSeq" id="WP_142258382.1">
    <property type="nucleotide sequence ID" value="NZ_BMPV01000006.1"/>
</dbReference>
<name>A0A543IUC6_9ACTN</name>
<feature type="compositionally biased region" description="Basic and acidic residues" evidence="1">
    <location>
        <begin position="1"/>
        <end position="12"/>
    </location>
</feature>
<sequence>MTVRQQERRRAEQTGNIIVGRPDTTIDAPAHTKGVNQGNLPGHYERQIGHLLDGRSTAARSTGINAADRDPIDPSSPNLSPP</sequence>
<reference evidence="2 3" key="1">
    <citation type="submission" date="2019-06" db="EMBL/GenBank/DDBJ databases">
        <title>Sequencing the genomes of 1000 actinobacteria strains.</title>
        <authorList>
            <person name="Klenk H.-P."/>
        </authorList>
    </citation>
    <scope>NUCLEOTIDE SEQUENCE [LARGE SCALE GENOMIC DNA]</scope>
    <source>
        <strain evidence="2 3">DSM 43186</strain>
    </source>
</reference>
<evidence type="ECO:0000313" key="2">
    <source>
        <dbReference type="EMBL" id="TQM74174.1"/>
    </source>
</evidence>
<dbReference type="EMBL" id="VFPQ01000001">
    <property type="protein sequence ID" value="TQM74174.1"/>
    <property type="molecule type" value="Genomic_DNA"/>
</dbReference>
<protein>
    <submittedName>
        <fullName evidence="2">Uncharacterized protein</fullName>
    </submittedName>
</protein>
<organism evidence="2 3">
    <name type="scientific">Thermopolyspora flexuosa</name>
    <dbReference type="NCBI Taxonomy" id="103836"/>
    <lineage>
        <taxon>Bacteria</taxon>
        <taxon>Bacillati</taxon>
        <taxon>Actinomycetota</taxon>
        <taxon>Actinomycetes</taxon>
        <taxon>Streptosporangiales</taxon>
        <taxon>Streptosporangiaceae</taxon>
        <taxon>Thermopolyspora</taxon>
    </lineage>
</organism>
<comment type="caution">
    <text evidence="2">The sequence shown here is derived from an EMBL/GenBank/DDBJ whole genome shotgun (WGS) entry which is preliminary data.</text>
</comment>
<keyword evidence="3" id="KW-1185">Reference proteome</keyword>